<dbReference type="Pfam" id="PF12728">
    <property type="entry name" value="HTH_17"/>
    <property type="match status" value="1"/>
</dbReference>
<dbReference type="InterPro" id="IPR036388">
    <property type="entry name" value="WH-like_DNA-bd_sf"/>
</dbReference>
<dbReference type="InterPro" id="IPR041657">
    <property type="entry name" value="HTH_17"/>
</dbReference>
<evidence type="ECO:0000259" key="1">
    <source>
        <dbReference type="Pfam" id="PF12728"/>
    </source>
</evidence>
<feature type="domain" description="Helix-turn-helix" evidence="1">
    <location>
        <begin position="17"/>
        <end position="64"/>
    </location>
</feature>
<dbReference type="RefSeq" id="WP_048756262.1">
    <property type="nucleotide sequence ID" value="NZ_CCAZ020000001.1"/>
</dbReference>
<dbReference type="SUPFAM" id="SSF46955">
    <property type="entry name" value="Putative DNA-binding domain"/>
    <property type="match status" value="1"/>
</dbReference>
<dbReference type="EMBL" id="CCAZ020000001">
    <property type="protein sequence ID" value="CEG08337.1"/>
    <property type="molecule type" value="Genomic_DNA"/>
</dbReference>
<gene>
    <name evidence="2" type="ORF">BN961_01751</name>
</gene>
<evidence type="ECO:0000313" key="3">
    <source>
        <dbReference type="Proteomes" id="UP000035762"/>
    </source>
</evidence>
<dbReference type="Gene3D" id="1.10.10.10">
    <property type="entry name" value="Winged helix-like DNA-binding domain superfamily/Winged helix DNA-binding domain"/>
    <property type="match status" value="1"/>
</dbReference>
<dbReference type="STRING" id="1035.BN961_01751"/>
<keyword evidence="3" id="KW-1185">Reference proteome</keyword>
<dbReference type="AlphaFoldDB" id="A0A090MQ20"/>
<dbReference type="OrthoDB" id="8546410at2"/>
<comment type="caution">
    <text evidence="2">The sequence shown here is derived from an EMBL/GenBank/DDBJ whole genome shotgun (WGS) entry which is preliminary data.</text>
</comment>
<proteinExistence type="predicted"/>
<dbReference type="Proteomes" id="UP000035762">
    <property type="component" value="Unassembled WGS sequence"/>
</dbReference>
<sequence>MAQRLPNPRRAKIHRTYTVEEVAQLYGVHRNTVRQWIKHGLPVCDDRRPVLILGRELAGFLLRKRTRNKQPCKPGEIYCVRCRAPQSPALSMADYEPLTATGGNLIGLCPRCSGMMYRRVNRTRLDAVAGNLDVRFTRGLERIGESNTPSVNSDFKTGT</sequence>
<dbReference type="InterPro" id="IPR009061">
    <property type="entry name" value="DNA-bd_dom_put_sf"/>
</dbReference>
<evidence type="ECO:0000313" key="2">
    <source>
        <dbReference type="EMBL" id="CEG08337.1"/>
    </source>
</evidence>
<reference evidence="2 3" key="1">
    <citation type="journal article" date="2014" name="Genome Announc.">
        <title>Genome Sequence of Afipia felis Strain 76713, Isolated in Hospital Water Using an Amoeba Co-Culture Procedure.</title>
        <authorList>
            <person name="Benamar S."/>
            <person name="La Scola B."/>
            <person name="Croce O."/>
        </authorList>
    </citation>
    <scope>NUCLEOTIDE SEQUENCE [LARGE SCALE GENOMIC DNA]</scope>
    <source>
        <strain evidence="2 3">76713</strain>
    </source>
</reference>
<name>A0A090MQ20_AFIFE</name>
<accession>A0A090MQ20</accession>
<organism evidence="2 3">
    <name type="scientific">Afipia felis</name>
    <name type="common">Cat scratch disease bacillus</name>
    <dbReference type="NCBI Taxonomy" id="1035"/>
    <lineage>
        <taxon>Bacteria</taxon>
        <taxon>Pseudomonadati</taxon>
        <taxon>Pseudomonadota</taxon>
        <taxon>Alphaproteobacteria</taxon>
        <taxon>Hyphomicrobiales</taxon>
        <taxon>Nitrobacteraceae</taxon>
        <taxon>Afipia</taxon>
    </lineage>
</organism>
<protein>
    <submittedName>
        <fullName evidence="2">Helix-turn-helix domain protein</fullName>
    </submittedName>
</protein>